<dbReference type="EMBL" id="JBHSMQ010000009">
    <property type="protein sequence ID" value="MFC5457339.1"/>
    <property type="molecule type" value="Genomic_DNA"/>
</dbReference>
<dbReference type="PANTHER" id="PTHR46769:SF2">
    <property type="entry name" value="FIBROCYSTIN-L ISOFORM 2 PRECURSOR-RELATED"/>
    <property type="match status" value="1"/>
</dbReference>
<feature type="domain" description="IPT/TIG" evidence="2">
    <location>
        <begin position="424"/>
        <end position="505"/>
    </location>
</feature>
<dbReference type="Gene3D" id="2.60.40.10">
    <property type="entry name" value="Immunoglobulins"/>
    <property type="match status" value="9"/>
</dbReference>
<evidence type="ECO:0000313" key="3">
    <source>
        <dbReference type="EMBL" id="MFC5457339.1"/>
    </source>
</evidence>
<feature type="domain" description="IPT/TIG" evidence="2">
    <location>
        <begin position="3"/>
        <end position="85"/>
    </location>
</feature>
<evidence type="ECO:0000256" key="1">
    <source>
        <dbReference type="ARBA" id="ARBA00022729"/>
    </source>
</evidence>
<dbReference type="InterPro" id="IPR006626">
    <property type="entry name" value="PbH1"/>
</dbReference>
<proteinExistence type="predicted"/>
<evidence type="ECO:0000259" key="2">
    <source>
        <dbReference type="SMART" id="SM00429"/>
    </source>
</evidence>
<protein>
    <submittedName>
        <fullName evidence="3">Beta strand repeat-containing protein</fullName>
    </submittedName>
</protein>
<feature type="domain" description="IPT/TIG" evidence="2">
    <location>
        <begin position="598"/>
        <end position="681"/>
    </location>
</feature>
<sequence length="927" mass="89337">MASPTVTSIFPVSGPLLGGVTVTISGSNFTGTTGITLGGSAATGVTVVDDSTLTCTTPAGSAGTASVLVTNADGTNAANSLYTYQAAPTVTGISPVSGPLTSGASVTITGTNFTGASGVTIGGAAATGVTVMSSTSITCTAPAGSAGTASVLVTTPSGTNASNSLYTYQAAPTVSGVSVSSGLPAGGGSLTITGTNFIGASGVTIGGTAATSVVVVSGTSITCTVPAHSAGTASVLVTTPSGTNAANSLYTYQTAPTVSVVSPASGPLGGGASVTITGTNFIGATGVTIGGTPATGVVVGSGTSLTCTTPAGSAGTASVLVTTPSGTNAANTLFSYVLPPTVTAISATSGSANGGATVTITGTNFTGATGVSIGGTAATGITVVDDTSLTCITPAHSAGTASVLVTTPGGTNTANSLYTYVLTPPTLTDISPIAGSTAGGTSVTLTGTNFTGATGVTIRGVAATDVVVISGTSLVCTTPAGTAGSASVAVTTPSGTVSSNLYTYVQPAPTVTATMANGASPARGSTLGGTLLTVTGTNFTGAGSVTIGGVPATNVTVLSSTSLTCITPAGSLGAVSVAVTTVGGTSADNTLFTYELAVPHVTDISPASGTSAGGTTVTLTGRSFTGATSVTFGGVAATRLVVLNDNTLTCTTPVGSAGTVQHVVVTTPNGASTDTITFNYVLALPTVSSISPPIGPAAGSTTVTIRGTYFTGDTDLAGATRVTIGGVDATNFRVVDATTLTCTTPPGIAGTASVQVIAAAGTSAPNSLYTYVTATPTDTYIYLKGGRGDGFVPLWTGQVSEEGTTEKGEPYRNEFQTTVQLDNNSAVSSSGTVGYASSGGSASNGFGGQLTTPGHITKVAITKEIIGYTAQAVSVNPTYGSLSDSASGTPPRQFDKTTTWLVFVSSNGLGYKYRKADVMGWGSQRRE</sequence>
<dbReference type="PANTHER" id="PTHR46769">
    <property type="entry name" value="POLYCYSTIC KIDNEY AND HEPATIC DISEASE 1 (AUTOSOMAL RECESSIVE)-LIKE 1"/>
    <property type="match status" value="1"/>
</dbReference>
<keyword evidence="4" id="KW-1185">Reference proteome</keyword>
<dbReference type="InterPro" id="IPR052387">
    <property type="entry name" value="Fibrocystin"/>
</dbReference>
<feature type="domain" description="IPT/TIG" evidence="2">
    <location>
        <begin position="87"/>
        <end position="169"/>
    </location>
</feature>
<dbReference type="InterPro" id="IPR013783">
    <property type="entry name" value="Ig-like_fold"/>
</dbReference>
<feature type="domain" description="IPT/TIG" evidence="2">
    <location>
        <begin position="171"/>
        <end position="253"/>
    </location>
</feature>
<dbReference type="Pfam" id="PF01833">
    <property type="entry name" value="TIG"/>
    <property type="match status" value="9"/>
</dbReference>
<accession>A0ABW0KVD0</accession>
<dbReference type="SUPFAM" id="SSF81296">
    <property type="entry name" value="E set domains"/>
    <property type="match status" value="9"/>
</dbReference>
<comment type="caution">
    <text evidence="3">The sequence shown here is derived from an EMBL/GenBank/DDBJ whole genome shotgun (WGS) entry which is preliminary data.</text>
</comment>
<dbReference type="CDD" id="cd00102">
    <property type="entry name" value="IPT"/>
    <property type="match status" value="5"/>
</dbReference>
<dbReference type="Proteomes" id="UP001596052">
    <property type="component" value="Unassembled WGS sequence"/>
</dbReference>
<name>A0ABW0KVD0_9BACT</name>
<dbReference type="InterPro" id="IPR002909">
    <property type="entry name" value="IPT_dom"/>
</dbReference>
<reference evidence="4" key="1">
    <citation type="journal article" date="2019" name="Int. J. Syst. Evol. Microbiol.">
        <title>The Global Catalogue of Microorganisms (GCM) 10K type strain sequencing project: providing services to taxonomists for standard genome sequencing and annotation.</title>
        <authorList>
            <consortium name="The Broad Institute Genomics Platform"/>
            <consortium name="The Broad Institute Genome Sequencing Center for Infectious Disease"/>
            <person name="Wu L."/>
            <person name="Ma J."/>
        </authorList>
    </citation>
    <scope>NUCLEOTIDE SEQUENCE [LARGE SCALE GENOMIC DNA]</scope>
    <source>
        <strain evidence="4">CGMCC 4.1469</strain>
    </source>
</reference>
<dbReference type="SMART" id="SM00429">
    <property type="entry name" value="IPT"/>
    <property type="match status" value="9"/>
</dbReference>
<evidence type="ECO:0000313" key="4">
    <source>
        <dbReference type="Proteomes" id="UP001596052"/>
    </source>
</evidence>
<dbReference type="InterPro" id="IPR014756">
    <property type="entry name" value="Ig_E-set"/>
</dbReference>
<organism evidence="3 4">
    <name type="scientific">Prosthecobacter fluviatilis</name>
    <dbReference type="NCBI Taxonomy" id="445931"/>
    <lineage>
        <taxon>Bacteria</taxon>
        <taxon>Pseudomonadati</taxon>
        <taxon>Verrucomicrobiota</taxon>
        <taxon>Verrucomicrobiia</taxon>
        <taxon>Verrucomicrobiales</taxon>
        <taxon>Verrucomicrobiaceae</taxon>
        <taxon>Prosthecobacter</taxon>
    </lineage>
</organism>
<gene>
    <name evidence="3" type="ORF">ACFQDI_20890</name>
</gene>
<dbReference type="CDD" id="cd00603">
    <property type="entry name" value="IPT_PCSR"/>
    <property type="match status" value="3"/>
</dbReference>
<keyword evidence="1" id="KW-0732">Signal</keyword>
<dbReference type="SMART" id="SM00710">
    <property type="entry name" value="PbH1"/>
    <property type="match status" value="7"/>
</dbReference>
<dbReference type="RefSeq" id="WP_377170526.1">
    <property type="nucleotide sequence ID" value="NZ_JBHSMQ010000009.1"/>
</dbReference>
<feature type="domain" description="IPT/TIG" evidence="2">
    <location>
        <begin position="255"/>
        <end position="337"/>
    </location>
</feature>
<feature type="domain" description="IPT/TIG" evidence="2">
    <location>
        <begin position="339"/>
        <end position="421"/>
    </location>
</feature>
<feature type="domain" description="IPT/TIG" evidence="2">
    <location>
        <begin position="684"/>
        <end position="772"/>
    </location>
</feature>
<feature type="domain" description="IPT/TIG" evidence="2">
    <location>
        <begin position="508"/>
        <end position="595"/>
    </location>
</feature>